<evidence type="ECO:0000313" key="1">
    <source>
        <dbReference type="EMBL" id="RRT33779.1"/>
    </source>
</evidence>
<organism evidence="1 2">
    <name type="scientific">Ensete ventricosum</name>
    <name type="common">Abyssinian banana</name>
    <name type="synonym">Musa ensete</name>
    <dbReference type="NCBI Taxonomy" id="4639"/>
    <lineage>
        <taxon>Eukaryota</taxon>
        <taxon>Viridiplantae</taxon>
        <taxon>Streptophyta</taxon>
        <taxon>Embryophyta</taxon>
        <taxon>Tracheophyta</taxon>
        <taxon>Spermatophyta</taxon>
        <taxon>Magnoliopsida</taxon>
        <taxon>Liliopsida</taxon>
        <taxon>Zingiberales</taxon>
        <taxon>Musaceae</taxon>
        <taxon>Ensete</taxon>
    </lineage>
</organism>
<proteinExistence type="predicted"/>
<sequence>MVTMAPAGSIKGRYLRINYTRNGGLALSTPGFLRGLHGRGSQPSISQAMVRIPPVALLKEVTVVGRNSSSV</sequence>
<comment type="caution">
    <text evidence="1">The sequence shown here is derived from an EMBL/GenBank/DDBJ whole genome shotgun (WGS) entry which is preliminary data.</text>
</comment>
<dbReference type="AlphaFoldDB" id="A0A426X2T4"/>
<dbReference type="EMBL" id="AMZH03028281">
    <property type="protein sequence ID" value="RRT33779.1"/>
    <property type="molecule type" value="Genomic_DNA"/>
</dbReference>
<accession>A0A426X2T4</accession>
<protein>
    <submittedName>
        <fullName evidence="1">Uncharacterized protein</fullName>
    </submittedName>
</protein>
<reference evidence="1 2" key="1">
    <citation type="journal article" date="2014" name="Agronomy (Basel)">
        <title>A Draft Genome Sequence for Ensete ventricosum, the Drought-Tolerant Tree Against Hunger.</title>
        <authorList>
            <person name="Harrison J."/>
            <person name="Moore K.A."/>
            <person name="Paszkiewicz K."/>
            <person name="Jones T."/>
            <person name="Grant M."/>
            <person name="Ambacheew D."/>
            <person name="Muzemil S."/>
            <person name="Studholme D.J."/>
        </authorList>
    </citation>
    <scope>NUCLEOTIDE SEQUENCE [LARGE SCALE GENOMIC DNA]</scope>
</reference>
<dbReference type="Proteomes" id="UP000287651">
    <property type="component" value="Unassembled WGS sequence"/>
</dbReference>
<gene>
    <name evidence="1" type="ORF">B296_00053784</name>
</gene>
<name>A0A426X2T4_ENSVE</name>
<evidence type="ECO:0000313" key="2">
    <source>
        <dbReference type="Proteomes" id="UP000287651"/>
    </source>
</evidence>